<dbReference type="InterPro" id="IPR000835">
    <property type="entry name" value="HTH_MarR-typ"/>
</dbReference>
<reference evidence="2 3" key="1">
    <citation type="submission" date="2019-03" db="EMBL/GenBank/DDBJ databases">
        <title>Genomic Encyclopedia of Type Strains, Phase IV (KMG-IV): sequencing the most valuable type-strain genomes for metagenomic binning, comparative biology and taxonomic classification.</title>
        <authorList>
            <person name="Goeker M."/>
        </authorList>
    </citation>
    <scope>NUCLEOTIDE SEQUENCE [LARGE SCALE GENOMIC DNA]</scope>
    <source>
        <strain evidence="2 3">DSM 45361</strain>
    </source>
</reference>
<dbReference type="InterPro" id="IPR039422">
    <property type="entry name" value="MarR/SlyA-like"/>
</dbReference>
<dbReference type="InterPro" id="IPR036390">
    <property type="entry name" value="WH_DNA-bd_sf"/>
</dbReference>
<dbReference type="PANTHER" id="PTHR33164">
    <property type="entry name" value="TRANSCRIPTIONAL REGULATOR, MARR FAMILY"/>
    <property type="match status" value="1"/>
</dbReference>
<dbReference type="RefSeq" id="WP_243754174.1">
    <property type="nucleotide sequence ID" value="NZ_SNXZ01000003.1"/>
</dbReference>
<dbReference type="SUPFAM" id="SSF46785">
    <property type="entry name" value="Winged helix' DNA-binding domain"/>
    <property type="match status" value="1"/>
</dbReference>
<dbReference type="SMART" id="SM00347">
    <property type="entry name" value="HTH_MARR"/>
    <property type="match status" value="1"/>
</dbReference>
<protein>
    <submittedName>
        <fullName evidence="2">MarR family protein</fullName>
    </submittedName>
</protein>
<sequence length="162" mass="17726">MPDTSSVDHLVRLLRLFTMETERYISAFGTDNEMHRTDLNALGAIMEAGQSGDAMTPGRLSRRLQLSAPATSALLDRLESAGHVRRVRSTVDRRRVDLELTDTALDVGRALFAPLAKHLRPAIERYPAEQRALVAEFLTEVAAATRAAADGSTDATATKPRK</sequence>
<dbReference type="Gene3D" id="1.10.10.10">
    <property type="entry name" value="Winged helix-like DNA-binding domain superfamily/Winged helix DNA-binding domain"/>
    <property type="match status" value="1"/>
</dbReference>
<feature type="domain" description="HTH marR-type" evidence="1">
    <location>
        <begin position="7"/>
        <end position="143"/>
    </location>
</feature>
<dbReference type="AlphaFoldDB" id="A0A4R6SE96"/>
<comment type="caution">
    <text evidence="2">The sequence shown here is derived from an EMBL/GenBank/DDBJ whole genome shotgun (WGS) entry which is preliminary data.</text>
</comment>
<dbReference type="InterPro" id="IPR036388">
    <property type="entry name" value="WH-like_DNA-bd_sf"/>
</dbReference>
<dbReference type="GO" id="GO:0003700">
    <property type="term" value="F:DNA-binding transcription factor activity"/>
    <property type="evidence" value="ECO:0007669"/>
    <property type="project" value="InterPro"/>
</dbReference>
<dbReference type="PRINTS" id="PR00598">
    <property type="entry name" value="HTHMARR"/>
</dbReference>
<dbReference type="PROSITE" id="PS50995">
    <property type="entry name" value="HTH_MARR_2"/>
    <property type="match status" value="1"/>
</dbReference>
<evidence type="ECO:0000313" key="2">
    <source>
        <dbReference type="EMBL" id="TDP97973.1"/>
    </source>
</evidence>
<accession>A0A4R6SE96</accession>
<dbReference type="Proteomes" id="UP000295444">
    <property type="component" value="Unassembled WGS sequence"/>
</dbReference>
<name>A0A4R6SE96_LABRH</name>
<dbReference type="GO" id="GO:0006950">
    <property type="term" value="P:response to stress"/>
    <property type="evidence" value="ECO:0007669"/>
    <property type="project" value="TreeGrafter"/>
</dbReference>
<dbReference type="Pfam" id="PF12802">
    <property type="entry name" value="MarR_2"/>
    <property type="match status" value="1"/>
</dbReference>
<gene>
    <name evidence="2" type="ORF">EV186_103953</name>
</gene>
<keyword evidence="3" id="KW-1185">Reference proteome</keyword>
<organism evidence="2 3">
    <name type="scientific">Labedaea rhizosphaerae</name>
    <dbReference type="NCBI Taxonomy" id="598644"/>
    <lineage>
        <taxon>Bacteria</taxon>
        <taxon>Bacillati</taxon>
        <taxon>Actinomycetota</taxon>
        <taxon>Actinomycetes</taxon>
        <taxon>Pseudonocardiales</taxon>
        <taxon>Pseudonocardiaceae</taxon>
        <taxon>Labedaea</taxon>
    </lineage>
</organism>
<evidence type="ECO:0000259" key="1">
    <source>
        <dbReference type="PROSITE" id="PS50995"/>
    </source>
</evidence>
<proteinExistence type="predicted"/>
<evidence type="ECO:0000313" key="3">
    <source>
        <dbReference type="Proteomes" id="UP000295444"/>
    </source>
</evidence>
<dbReference type="PANTHER" id="PTHR33164:SF106">
    <property type="entry name" value="TRANSCRIPTIONAL REGULATORY PROTEIN"/>
    <property type="match status" value="1"/>
</dbReference>
<dbReference type="EMBL" id="SNXZ01000003">
    <property type="protein sequence ID" value="TDP97973.1"/>
    <property type="molecule type" value="Genomic_DNA"/>
</dbReference>